<comment type="cofactor">
    <cofactor evidence="1">
        <name>pyridoxal 5'-phosphate</name>
        <dbReference type="ChEBI" id="CHEBI:597326"/>
    </cofactor>
</comment>
<sequence>MQFESYPFEKLSALLDPIEPNSAYAPLTLTIGEPQFETPAFIRNALCGSADTLRRYPKTAGEEMLNGAMRDFVARRFGVTLKQDQLVSCFGTREVLFNFPQYLLFDKPDPVMTFTNPFYQIYEGAAIASRAKVNYLNLDAANGFKPQVDPAVLQSSDLVILNFPNNPTSSCLSLEELGEWVKLALEYDFVLLNDECYSEIYPNEAPAGILEASAAVGNTAFKNVLALNSISKRSSAPGLRSGFIAGDAAILEGYRQYRTYIGCASPLPLQTAAAAAWADEAHVAEARSVYRENFEIATEILGTAVPEATFYLWLEVDDAIAFTEKLYRDYNLKVLPGEYLARTDINGNNPGKGRIRIALVERPERTRMALERIKEAMNG</sequence>
<feature type="domain" description="Aminotransferase class I/classII large" evidence="4">
    <location>
        <begin position="28"/>
        <end position="372"/>
    </location>
</feature>
<evidence type="ECO:0000313" key="6">
    <source>
        <dbReference type="Proteomes" id="UP001447842"/>
    </source>
</evidence>
<dbReference type="Pfam" id="PF00155">
    <property type="entry name" value="Aminotran_1_2"/>
    <property type="match status" value="1"/>
</dbReference>
<name>A0ABZ3HDQ2_9BACT</name>
<dbReference type="InterPro" id="IPR015424">
    <property type="entry name" value="PyrdxlP-dep_Trfase"/>
</dbReference>
<dbReference type="NCBIfam" id="NF004494">
    <property type="entry name" value="PRK05839.1"/>
    <property type="match status" value="1"/>
</dbReference>
<dbReference type="Gene3D" id="3.90.1150.10">
    <property type="entry name" value="Aspartate Aminotransferase, domain 1"/>
    <property type="match status" value="1"/>
</dbReference>
<dbReference type="InterPro" id="IPR015422">
    <property type="entry name" value="PyrdxlP-dep_Trfase_small"/>
</dbReference>
<protein>
    <submittedName>
        <fullName evidence="5">Succinyldiaminopimelate transaminase</fullName>
        <ecNumber evidence="5">2.6.1.17</ecNumber>
    </submittedName>
</protein>
<evidence type="ECO:0000256" key="2">
    <source>
        <dbReference type="ARBA" id="ARBA00022576"/>
    </source>
</evidence>
<dbReference type="SUPFAM" id="SSF53383">
    <property type="entry name" value="PLP-dependent transferases"/>
    <property type="match status" value="1"/>
</dbReference>
<evidence type="ECO:0000313" key="5">
    <source>
        <dbReference type="EMBL" id="XAU15938.1"/>
    </source>
</evidence>
<reference evidence="5 6" key="1">
    <citation type="submission" date="2024-03" db="EMBL/GenBank/DDBJ databases">
        <title>Sulfurimonas sp. HSL3-1.</title>
        <authorList>
            <person name="Wang S."/>
        </authorList>
    </citation>
    <scope>NUCLEOTIDE SEQUENCE [LARGE SCALE GENOMIC DNA]</scope>
    <source>
        <strain evidence="5 6">HSL3-1</strain>
    </source>
</reference>
<evidence type="ECO:0000256" key="1">
    <source>
        <dbReference type="ARBA" id="ARBA00001933"/>
    </source>
</evidence>
<keyword evidence="2 5" id="KW-0032">Aminotransferase</keyword>
<evidence type="ECO:0000256" key="3">
    <source>
        <dbReference type="ARBA" id="ARBA00022679"/>
    </source>
</evidence>
<dbReference type="RefSeq" id="WP_345973307.1">
    <property type="nucleotide sequence ID" value="NZ_CP147920.1"/>
</dbReference>
<dbReference type="EMBL" id="CP147920">
    <property type="protein sequence ID" value="XAU15938.1"/>
    <property type="molecule type" value="Genomic_DNA"/>
</dbReference>
<organism evidence="5 6">
    <name type="scientific">Sulfurimonas diazotrophicus</name>
    <dbReference type="NCBI Taxonomy" id="3131939"/>
    <lineage>
        <taxon>Bacteria</taxon>
        <taxon>Pseudomonadati</taxon>
        <taxon>Campylobacterota</taxon>
        <taxon>Epsilonproteobacteria</taxon>
        <taxon>Campylobacterales</taxon>
        <taxon>Sulfurimonadaceae</taxon>
        <taxon>Sulfurimonas</taxon>
    </lineage>
</organism>
<dbReference type="PANTHER" id="PTHR42832">
    <property type="entry name" value="AMINO ACID AMINOTRANSFERASE"/>
    <property type="match status" value="1"/>
</dbReference>
<dbReference type="InterPro" id="IPR015421">
    <property type="entry name" value="PyrdxlP-dep_Trfase_major"/>
</dbReference>
<dbReference type="InterPro" id="IPR004839">
    <property type="entry name" value="Aminotransferase_I/II_large"/>
</dbReference>
<keyword evidence="6" id="KW-1185">Reference proteome</keyword>
<dbReference type="InterPro" id="IPR050881">
    <property type="entry name" value="LL-DAP_aminotransferase"/>
</dbReference>
<evidence type="ECO:0000259" key="4">
    <source>
        <dbReference type="Pfam" id="PF00155"/>
    </source>
</evidence>
<keyword evidence="3 5" id="KW-0808">Transferase</keyword>
<dbReference type="EC" id="2.6.1.17" evidence="5"/>
<dbReference type="PANTHER" id="PTHR42832:SF3">
    <property type="entry name" value="L-GLUTAMINE--4-(METHYLSULFANYL)-2-OXOBUTANOATE AMINOTRANSFERASE"/>
    <property type="match status" value="1"/>
</dbReference>
<dbReference type="GO" id="GO:0009016">
    <property type="term" value="F:succinyldiaminopimelate transaminase activity"/>
    <property type="evidence" value="ECO:0007669"/>
    <property type="project" value="UniProtKB-EC"/>
</dbReference>
<gene>
    <name evidence="5" type="ORF">WCY31_04345</name>
</gene>
<dbReference type="CDD" id="cd00609">
    <property type="entry name" value="AAT_like"/>
    <property type="match status" value="1"/>
</dbReference>
<accession>A0ABZ3HDQ2</accession>
<dbReference type="Proteomes" id="UP001447842">
    <property type="component" value="Chromosome"/>
</dbReference>
<proteinExistence type="predicted"/>
<dbReference type="Gene3D" id="3.40.640.10">
    <property type="entry name" value="Type I PLP-dependent aspartate aminotransferase-like (Major domain)"/>
    <property type="match status" value="1"/>
</dbReference>